<keyword evidence="1" id="KW-0732">Signal</keyword>
<proteinExistence type="predicted"/>
<feature type="signal peptide" evidence="1">
    <location>
        <begin position="1"/>
        <end position="22"/>
    </location>
</feature>
<keyword evidence="3" id="KW-1185">Reference proteome</keyword>
<evidence type="ECO:0008006" key="4">
    <source>
        <dbReference type="Google" id="ProtNLM"/>
    </source>
</evidence>
<dbReference type="Proteomes" id="UP000605986">
    <property type="component" value="Unassembled WGS sequence"/>
</dbReference>
<feature type="chain" id="PRO_5034720913" description="Ecp2 effector protein domain-containing protein" evidence="1">
    <location>
        <begin position="23"/>
        <end position="132"/>
    </location>
</feature>
<sequence>MHAFSTLSTITLALFGAQTANAWLLEFWGTQNSCTKPSGSAADSSAGGEPKQGNDCMMAYYDLEAMLVKDWDEGCTVKLYDGSSLECEGKVILEYSRQQAKDEEKLSKDGTYMCLTDLAGHPGPYYASYTCE</sequence>
<dbReference type="AlphaFoldDB" id="A0A8H4KBX2"/>
<accession>A0A8H4KBX2</accession>
<reference evidence="2" key="1">
    <citation type="submission" date="2020-01" db="EMBL/GenBank/DDBJ databases">
        <title>Identification and distribution of gene clusters putatively required for synthesis of sphingolipid metabolism inhibitors in phylogenetically diverse species of the filamentous fungus Fusarium.</title>
        <authorList>
            <person name="Kim H.-S."/>
            <person name="Busman M."/>
            <person name="Brown D.W."/>
            <person name="Divon H."/>
            <person name="Uhlig S."/>
            <person name="Proctor R.H."/>
        </authorList>
    </citation>
    <scope>NUCLEOTIDE SEQUENCE</scope>
    <source>
        <strain evidence="2">NRRL 53441</strain>
    </source>
</reference>
<dbReference type="EMBL" id="JAADJG010000413">
    <property type="protein sequence ID" value="KAF4447186.1"/>
    <property type="molecule type" value="Genomic_DNA"/>
</dbReference>
<protein>
    <recommendedName>
        <fullName evidence="4">Ecp2 effector protein domain-containing protein</fullName>
    </recommendedName>
</protein>
<evidence type="ECO:0000256" key="1">
    <source>
        <dbReference type="SAM" id="SignalP"/>
    </source>
</evidence>
<name>A0A8H4KBX2_9HYPO</name>
<comment type="caution">
    <text evidence="2">The sequence shown here is derived from an EMBL/GenBank/DDBJ whole genome shotgun (WGS) entry which is preliminary data.</text>
</comment>
<dbReference type="OrthoDB" id="3789428at2759"/>
<gene>
    <name evidence="2" type="ORF">F53441_9233</name>
</gene>
<evidence type="ECO:0000313" key="2">
    <source>
        <dbReference type="EMBL" id="KAF4447186.1"/>
    </source>
</evidence>
<organism evidence="2 3">
    <name type="scientific">Fusarium austroafricanum</name>
    <dbReference type="NCBI Taxonomy" id="2364996"/>
    <lineage>
        <taxon>Eukaryota</taxon>
        <taxon>Fungi</taxon>
        <taxon>Dikarya</taxon>
        <taxon>Ascomycota</taxon>
        <taxon>Pezizomycotina</taxon>
        <taxon>Sordariomycetes</taxon>
        <taxon>Hypocreomycetidae</taxon>
        <taxon>Hypocreales</taxon>
        <taxon>Nectriaceae</taxon>
        <taxon>Fusarium</taxon>
        <taxon>Fusarium concolor species complex</taxon>
    </lineage>
</organism>
<evidence type="ECO:0000313" key="3">
    <source>
        <dbReference type="Proteomes" id="UP000605986"/>
    </source>
</evidence>